<keyword evidence="2" id="KW-1185">Reference proteome</keyword>
<comment type="caution">
    <text evidence="1">The sequence shown here is derived from an EMBL/GenBank/DDBJ whole genome shotgun (WGS) entry which is preliminary data.</text>
</comment>
<accession>A0A4Z2IE96</accession>
<dbReference type="Proteomes" id="UP000314294">
    <property type="component" value="Unassembled WGS sequence"/>
</dbReference>
<dbReference type="EMBL" id="SRLO01000095">
    <property type="protein sequence ID" value="TNN76246.1"/>
    <property type="molecule type" value="Genomic_DNA"/>
</dbReference>
<name>A0A4Z2IE96_9TELE</name>
<proteinExistence type="predicted"/>
<reference evidence="1 2" key="1">
    <citation type="submission" date="2019-03" db="EMBL/GenBank/DDBJ databases">
        <title>First draft genome of Liparis tanakae, snailfish: a comprehensive survey of snailfish specific genes.</title>
        <authorList>
            <person name="Kim W."/>
            <person name="Song I."/>
            <person name="Jeong J.-H."/>
            <person name="Kim D."/>
            <person name="Kim S."/>
            <person name="Ryu S."/>
            <person name="Song J.Y."/>
            <person name="Lee S.K."/>
        </authorList>
    </citation>
    <scope>NUCLEOTIDE SEQUENCE [LARGE SCALE GENOMIC DNA]</scope>
    <source>
        <tissue evidence="1">Muscle</tissue>
    </source>
</reference>
<evidence type="ECO:0000313" key="2">
    <source>
        <dbReference type="Proteomes" id="UP000314294"/>
    </source>
</evidence>
<protein>
    <submittedName>
        <fullName evidence="1">Uncharacterized protein</fullName>
    </submittedName>
</protein>
<evidence type="ECO:0000313" key="1">
    <source>
        <dbReference type="EMBL" id="TNN76246.1"/>
    </source>
</evidence>
<sequence length="229" mass="24961">MLFSHLGQAAAYLADLVRLAQARDKTVKPRDQFTVRWPVTCVADYSQAVDNRASFSTLPLPLVHLSQQVEESLLRVRNISCSCVCQLSAVFEFSPGCVLARSAVLTQQTDFEIYWCAGRVGLVELVEHDHGCAAVVEDKPPEVSRGARQRVRADDKCRLPVEAVGESSVDVVVALPFRGNQEGQCAVGRQDIHAAVLLSVSGQQSDAALLHVQVGSHGVERLQMGTLER</sequence>
<dbReference type="AlphaFoldDB" id="A0A4Z2IE96"/>
<organism evidence="1 2">
    <name type="scientific">Liparis tanakae</name>
    <name type="common">Tanaka's snailfish</name>
    <dbReference type="NCBI Taxonomy" id="230148"/>
    <lineage>
        <taxon>Eukaryota</taxon>
        <taxon>Metazoa</taxon>
        <taxon>Chordata</taxon>
        <taxon>Craniata</taxon>
        <taxon>Vertebrata</taxon>
        <taxon>Euteleostomi</taxon>
        <taxon>Actinopterygii</taxon>
        <taxon>Neopterygii</taxon>
        <taxon>Teleostei</taxon>
        <taxon>Neoteleostei</taxon>
        <taxon>Acanthomorphata</taxon>
        <taxon>Eupercaria</taxon>
        <taxon>Perciformes</taxon>
        <taxon>Cottioidei</taxon>
        <taxon>Cottales</taxon>
        <taxon>Liparidae</taxon>
        <taxon>Liparis</taxon>
    </lineage>
</organism>
<gene>
    <name evidence="1" type="ORF">EYF80_013534</name>
</gene>